<dbReference type="Pfam" id="PF10576">
    <property type="entry name" value="EndIII_4Fe-2S"/>
    <property type="match status" value="1"/>
</dbReference>
<evidence type="ECO:0000256" key="1">
    <source>
        <dbReference type="ARBA" id="ARBA00001966"/>
    </source>
</evidence>
<dbReference type="PROSITE" id="PS00764">
    <property type="entry name" value="ENDONUCLEASE_III_1"/>
    <property type="match status" value="1"/>
</dbReference>
<dbReference type="CDD" id="cd00056">
    <property type="entry name" value="ENDO3c"/>
    <property type="match status" value="1"/>
</dbReference>
<evidence type="ECO:0000259" key="11">
    <source>
        <dbReference type="SMART" id="SM00478"/>
    </source>
</evidence>
<evidence type="ECO:0000256" key="5">
    <source>
        <dbReference type="ARBA" id="ARBA00022801"/>
    </source>
</evidence>
<keyword evidence="13" id="KW-1185">Reference proteome</keyword>
<dbReference type="InterPro" id="IPR023170">
    <property type="entry name" value="HhH_base_excis_C"/>
</dbReference>
<comment type="caution">
    <text evidence="12">The sequence shown here is derived from an EMBL/GenBank/DDBJ whole genome shotgun (WGS) entry which is preliminary data.</text>
</comment>
<dbReference type="EC" id="4.2.99.18" evidence="12"/>
<dbReference type="PANTHER" id="PTHR47203:SF1">
    <property type="entry name" value="HYPOTHETICAL BASE EXCISION DNA REPAIR PROTEIN (EUROFUNG)"/>
    <property type="match status" value="1"/>
</dbReference>
<evidence type="ECO:0000256" key="8">
    <source>
        <dbReference type="ARBA" id="ARBA00023204"/>
    </source>
</evidence>
<evidence type="ECO:0000313" key="12">
    <source>
        <dbReference type="EMBL" id="MEV4292865.1"/>
    </source>
</evidence>
<protein>
    <submittedName>
        <fullName evidence="12">Endonuclease III</fullName>
        <ecNumber evidence="12">4.2.99.18</ecNumber>
    </submittedName>
</protein>
<keyword evidence="7" id="KW-0411">Iron-sulfur</keyword>
<gene>
    <name evidence="12" type="primary">nth</name>
    <name evidence="12" type="ORF">AB0K40_45795</name>
</gene>
<dbReference type="Proteomes" id="UP001552427">
    <property type="component" value="Unassembled WGS sequence"/>
</dbReference>
<feature type="domain" description="HhH-GPD" evidence="11">
    <location>
        <begin position="36"/>
        <end position="193"/>
    </location>
</feature>
<keyword evidence="12" id="KW-0255">Endonuclease</keyword>
<dbReference type="GO" id="GO:0140078">
    <property type="term" value="F:class I DNA-(apurinic or apyrimidinic site) endonuclease activity"/>
    <property type="evidence" value="ECO:0007669"/>
    <property type="project" value="UniProtKB-EC"/>
</dbReference>
<evidence type="ECO:0000256" key="3">
    <source>
        <dbReference type="ARBA" id="ARBA00022723"/>
    </source>
</evidence>
<dbReference type="SUPFAM" id="SSF48150">
    <property type="entry name" value="DNA-glycosylase"/>
    <property type="match status" value="1"/>
</dbReference>
<keyword evidence="6" id="KW-0408">Iron</keyword>
<evidence type="ECO:0000256" key="7">
    <source>
        <dbReference type="ARBA" id="ARBA00023014"/>
    </source>
</evidence>
<dbReference type="SMART" id="SM00525">
    <property type="entry name" value="FES"/>
    <property type="match status" value="1"/>
</dbReference>
<dbReference type="PANTHER" id="PTHR47203">
    <property type="match status" value="1"/>
</dbReference>
<evidence type="ECO:0000256" key="10">
    <source>
        <dbReference type="SAM" id="MobiDB-lite"/>
    </source>
</evidence>
<dbReference type="InterPro" id="IPR003265">
    <property type="entry name" value="HhH-GPD_domain"/>
</dbReference>
<comment type="cofactor">
    <cofactor evidence="1">
        <name>[4Fe-4S] cluster</name>
        <dbReference type="ChEBI" id="CHEBI:49883"/>
    </cofactor>
</comment>
<keyword evidence="4" id="KW-0227">DNA damage</keyword>
<dbReference type="SMART" id="SM00478">
    <property type="entry name" value="ENDO3c"/>
    <property type="match status" value="1"/>
</dbReference>
<dbReference type="Gene3D" id="1.10.340.30">
    <property type="entry name" value="Hypothetical protein, domain 2"/>
    <property type="match status" value="1"/>
</dbReference>
<evidence type="ECO:0000256" key="2">
    <source>
        <dbReference type="ARBA" id="ARBA00008343"/>
    </source>
</evidence>
<evidence type="ECO:0000256" key="9">
    <source>
        <dbReference type="ARBA" id="ARBA00023295"/>
    </source>
</evidence>
<evidence type="ECO:0000256" key="4">
    <source>
        <dbReference type="ARBA" id="ARBA00022763"/>
    </source>
</evidence>
<dbReference type="PIRSF" id="PIRSF001435">
    <property type="entry name" value="Nth"/>
    <property type="match status" value="1"/>
</dbReference>
<organism evidence="12 13">
    <name type="scientific">Nonomuraea bangladeshensis</name>
    <dbReference type="NCBI Taxonomy" id="404385"/>
    <lineage>
        <taxon>Bacteria</taxon>
        <taxon>Bacillati</taxon>
        <taxon>Actinomycetota</taxon>
        <taxon>Actinomycetes</taxon>
        <taxon>Streptosporangiales</taxon>
        <taxon>Streptosporangiaceae</taxon>
        <taxon>Nonomuraea</taxon>
    </lineage>
</organism>
<evidence type="ECO:0000313" key="13">
    <source>
        <dbReference type="Proteomes" id="UP001552427"/>
    </source>
</evidence>
<dbReference type="EMBL" id="JBFARM010000021">
    <property type="protein sequence ID" value="MEV4292865.1"/>
    <property type="molecule type" value="Genomic_DNA"/>
</dbReference>
<comment type="similarity">
    <text evidence="2">Belongs to the Nth/MutY family.</text>
</comment>
<keyword evidence="12" id="KW-0540">Nuclease</keyword>
<dbReference type="RefSeq" id="WP_364463632.1">
    <property type="nucleotide sequence ID" value="NZ_JBFARM010000021.1"/>
</dbReference>
<keyword evidence="8" id="KW-0234">DNA repair</keyword>
<sequence>MTDRVMEVLRRLRAGREAFAPGPALPVVDQVVATVLSQATSDVNSGRAFARLKDRFPAWEQVADAPPEEIADAIRCGGIAERKARRIQEILAAIEDREGAITLDRLDGLDDEAAESYLTSLPGVGPKTAACVLMFSMGRAAFPVDTHVHRVTTRLGWIPPGTSAAEAHRLLRPMVPPEVRHELHIALIRHGRTVCQARRPRCEECVLREVCAYGSDPARRRSAPPDATAARPRGRRAG</sequence>
<keyword evidence="9" id="KW-0326">Glycosidase</keyword>
<dbReference type="Pfam" id="PF00730">
    <property type="entry name" value="HhH-GPD"/>
    <property type="match status" value="1"/>
</dbReference>
<dbReference type="Gene3D" id="1.10.1670.10">
    <property type="entry name" value="Helix-hairpin-Helix base-excision DNA repair enzymes (C-terminal)"/>
    <property type="match status" value="1"/>
</dbReference>
<name>A0ABV3HKG3_9ACTN</name>
<accession>A0ABV3HKG3</accession>
<keyword evidence="12" id="KW-0456">Lyase</keyword>
<proteinExistence type="inferred from homology"/>
<feature type="region of interest" description="Disordered" evidence="10">
    <location>
        <begin position="216"/>
        <end position="238"/>
    </location>
</feature>
<keyword evidence="3" id="KW-0479">Metal-binding</keyword>
<evidence type="ECO:0000256" key="6">
    <source>
        <dbReference type="ARBA" id="ARBA00023004"/>
    </source>
</evidence>
<reference evidence="12 13" key="1">
    <citation type="submission" date="2024-06" db="EMBL/GenBank/DDBJ databases">
        <title>The Natural Products Discovery Center: Release of the First 8490 Sequenced Strains for Exploring Actinobacteria Biosynthetic Diversity.</title>
        <authorList>
            <person name="Kalkreuter E."/>
            <person name="Kautsar S.A."/>
            <person name="Yang D."/>
            <person name="Bader C.D."/>
            <person name="Teijaro C.N."/>
            <person name="Fluegel L."/>
            <person name="Davis C.M."/>
            <person name="Simpson J.R."/>
            <person name="Lauterbach L."/>
            <person name="Steele A.D."/>
            <person name="Gui C."/>
            <person name="Meng S."/>
            <person name="Li G."/>
            <person name="Viehrig K."/>
            <person name="Ye F."/>
            <person name="Su P."/>
            <person name="Kiefer A.F."/>
            <person name="Nichols A."/>
            <person name="Cepeda A.J."/>
            <person name="Yan W."/>
            <person name="Fan B."/>
            <person name="Jiang Y."/>
            <person name="Adhikari A."/>
            <person name="Zheng C.-J."/>
            <person name="Schuster L."/>
            <person name="Cowan T.M."/>
            <person name="Smanski M.J."/>
            <person name="Chevrette M.G."/>
            <person name="De Carvalho L.P.S."/>
            <person name="Shen B."/>
        </authorList>
    </citation>
    <scope>NUCLEOTIDE SEQUENCE [LARGE SCALE GENOMIC DNA]</scope>
    <source>
        <strain evidence="12 13">NPDC049574</strain>
    </source>
</reference>
<keyword evidence="5" id="KW-0378">Hydrolase</keyword>
<dbReference type="InterPro" id="IPR003651">
    <property type="entry name" value="Endonuclease3_FeS-loop_motif"/>
</dbReference>
<dbReference type="InterPro" id="IPR011257">
    <property type="entry name" value="DNA_glycosylase"/>
</dbReference>
<dbReference type="InterPro" id="IPR004035">
    <property type="entry name" value="Endouclease-III_FeS-bd_BS"/>
</dbReference>